<evidence type="ECO:0000256" key="1">
    <source>
        <dbReference type="SAM" id="Phobius"/>
    </source>
</evidence>
<dbReference type="Proteomes" id="UP001056708">
    <property type="component" value="Chromosome"/>
</dbReference>
<keyword evidence="3" id="KW-1185">Reference proteome</keyword>
<feature type="transmembrane region" description="Helical" evidence="1">
    <location>
        <begin position="225"/>
        <end position="246"/>
    </location>
</feature>
<gene>
    <name evidence="2" type="ORF">NEA10_10375</name>
</gene>
<feature type="transmembrane region" description="Helical" evidence="1">
    <location>
        <begin position="89"/>
        <end position="115"/>
    </location>
</feature>
<dbReference type="EMBL" id="CP098611">
    <property type="protein sequence ID" value="USR89300.1"/>
    <property type="molecule type" value="Genomic_DNA"/>
</dbReference>
<protein>
    <recommendedName>
        <fullName evidence="4">Glycosyltransferase RgtA/B/C/D-like domain-containing protein</fullName>
    </recommendedName>
</protein>
<feature type="transmembrane region" description="Helical" evidence="1">
    <location>
        <begin position="174"/>
        <end position="191"/>
    </location>
</feature>
<organism evidence="2 3">
    <name type="scientific">Phormidium yuhuli AB48</name>
    <dbReference type="NCBI Taxonomy" id="2940671"/>
    <lineage>
        <taxon>Bacteria</taxon>
        <taxon>Bacillati</taxon>
        <taxon>Cyanobacteriota</taxon>
        <taxon>Cyanophyceae</taxon>
        <taxon>Oscillatoriophycideae</taxon>
        <taxon>Oscillatoriales</taxon>
        <taxon>Oscillatoriaceae</taxon>
        <taxon>Phormidium</taxon>
        <taxon>Phormidium yuhuli</taxon>
    </lineage>
</organism>
<evidence type="ECO:0000313" key="3">
    <source>
        <dbReference type="Proteomes" id="UP001056708"/>
    </source>
</evidence>
<proteinExistence type="predicted"/>
<evidence type="ECO:0000313" key="2">
    <source>
        <dbReference type="EMBL" id="USR89300.1"/>
    </source>
</evidence>
<accession>A0ABY5AJY0</accession>
<name>A0ABY5AJY0_9CYAN</name>
<evidence type="ECO:0008006" key="4">
    <source>
        <dbReference type="Google" id="ProtNLM"/>
    </source>
</evidence>
<keyword evidence="1" id="KW-0812">Transmembrane</keyword>
<keyword evidence="1" id="KW-1133">Transmembrane helix</keyword>
<dbReference type="RefSeq" id="WP_252659451.1">
    <property type="nucleotide sequence ID" value="NZ_CP098611.1"/>
</dbReference>
<sequence length="548" mass="62125">MTLRVVDGIIYGVFLTVVVGVSVSYVSQETGFYSWDYADYQNYAILVAEAFQNSIQEGWEFIQLSLSQQKNALYTLPLLPFLWLGQNSRIAYCLGLSLVYLVPFCLGLGAIAQELPFPHQHYWGRRSRFWFASFFALLFPMTWVPLLRGYPDIGGATLLIWATWFYLRDPSLHRRRSILAMGLLIGLAILFRRHFAYPALTILLAAAVSQGSLERKSWRPMLGVWLRLTLVGIVAVLLMFAIAPHFTQRALTTDFSHRYERWQLPISVMLERTGLAYGWGVWGLALLGCLLSQRWPSRRWRFVGGASFLSLGILLFHLRYGNVHYTLHLTPWLVLALLALLGELQRWPWGIVILGAYLTVNLSLGLGFSTVPPSAAGLFARAYAPLVRQDHEVLQRLLQRLQELSQQQQQIAFLAASNHLNTSMFISEQFQQFRDAPPLTLLPVAIFDGEVSPLEMVLIADVVVVATPAQVIGLDEEQVVRSRSQTQLEYLSEAFSHTCAIAQDFRRLPESFTVTNGITVWLYQRQQPTSAKVEAVTREQMSELHPCS</sequence>
<feature type="transmembrane region" description="Helical" evidence="1">
    <location>
        <begin position="127"/>
        <end position="144"/>
    </location>
</feature>
<keyword evidence="1" id="KW-0472">Membrane</keyword>
<feature type="transmembrane region" description="Helical" evidence="1">
    <location>
        <begin position="349"/>
        <end position="368"/>
    </location>
</feature>
<feature type="transmembrane region" description="Helical" evidence="1">
    <location>
        <begin position="324"/>
        <end position="342"/>
    </location>
</feature>
<feature type="transmembrane region" description="Helical" evidence="1">
    <location>
        <begin position="300"/>
        <end position="318"/>
    </location>
</feature>
<reference evidence="2" key="1">
    <citation type="submission" date="2022-06" db="EMBL/GenBank/DDBJ databases">
        <title>Genome sequence of Phormidium yuhuli AB48 isolated from an industrial photobioreactor environment.</title>
        <authorList>
            <person name="Qiu Y."/>
            <person name="Noonan A.J.C."/>
            <person name="Dofher K."/>
            <person name="Koch M."/>
            <person name="Kieft B."/>
            <person name="Lin X."/>
            <person name="Ziels R.M."/>
            <person name="Hallam S.J."/>
        </authorList>
    </citation>
    <scope>NUCLEOTIDE SEQUENCE</scope>
    <source>
        <strain evidence="2">AB48</strain>
    </source>
</reference>
<feature type="transmembrane region" description="Helical" evidence="1">
    <location>
        <begin position="9"/>
        <end position="27"/>
    </location>
</feature>
<feature type="transmembrane region" description="Helical" evidence="1">
    <location>
        <begin position="274"/>
        <end position="293"/>
    </location>
</feature>